<dbReference type="AlphaFoldDB" id="A0AAD6C551"/>
<dbReference type="GeneID" id="81599953"/>
<dbReference type="RefSeq" id="XP_056765414.1">
    <property type="nucleotide sequence ID" value="XM_056909710.1"/>
</dbReference>
<gene>
    <name evidence="1" type="ORF">N7458_006328</name>
</gene>
<organism evidence="1 2">
    <name type="scientific">Penicillium daleae</name>
    <dbReference type="NCBI Taxonomy" id="63821"/>
    <lineage>
        <taxon>Eukaryota</taxon>
        <taxon>Fungi</taxon>
        <taxon>Dikarya</taxon>
        <taxon>Ascomycota</taxon>
        <taxon>Pezizomycotina</taxon>
        <taxon>Eurotiomycetes</taxon>
        <taxon>Eurotiomycetidae</taxon>
        <taxon>Eurotiales</taxon>
        <taxon>Aspergillaceae</taxon>
        <taxon>Penicillium</taxon>
    </lineage>
</organism>
<comment type="caution">
    <text evidence="1">The sequence shown here is derived from an EMBL/GenBank/DDBJ whole genome shotgun (WGS) entry which is preliminary data.</text>
</comment>
<reference evidence="1" key="2">
    <citation type="journal article" date="2023" name="IMA Fungus">
        <title>Comparative genomic study of the Penicillium genus elucidates a diverse pangenome and 15 lateral gene transfer events.</title>
        <authorList>
            <person name="Petersen C."/>
            <person name="Sorensen T."/>
            <person name="Nielsen M.R."/>
            <person name="Sondergaard T.E."/>
            <person name="Sorensen J.L."/>
            <person name="Fitzpatrick D.A."/>
            <person name="Frisvad J.C."/>
            <person name="Nielsen K.L."/>
        </authorList>
    </citation>
    <scope>NUCLEOTIDE SEQUENCE</scope>
    <source>
        <strain evidence="1">IBT 16125</strain>
    </source>
</reference>
<dbReference type="EMBL" id="JAPVEA010000006">
    <property type="protein sequence ID" value="KAJ5449879.1"/>
    <property type="molecule type" value="Genomic_DNA"/>
</dbReference>
<dbReference type="Proteomes" id="UP001213681">
    <property type="component" value="Unassembled WGS sequence"/>
</dbReference>
<sequence length="69" mass="7496">MVVNKFSSPRDRIAIEQEIGIETLSRAPLADGAMAVADGTLWPDEPILDISAGRRIGWRMTGEILKTAS</sequence>
<accession>A0AAD6C551</accession>
<proteinExistence type="predicted"/>
<keyword evidence="2" id="KW-1185">Reference proteome</keyword>
<name>A0AAD6C551_9EURO</name>
<protein>
    <submittedName>
        <fullName evidence="1">Uncharacterized protein</fullName>
    </submittedName>
</protein>
<evidence type="ECO:0000313" key="1">
    <source>
        <dbReference type="EMBL" id="KAJ5449879.1"/>
    </source>
</evidence>
<reference evidence="1" key="1">
    <citation type="submission" date="2022-12" db="EMBL/GenBank/DDBJ databases">
        <authorList>
            <person name="Petersen C."/>
        </authorList>
    </citation>
    <scope>NUCLEOTIDE SEQUENCE</scope>
    <source>
        <strain evidence="1">IBT 16125</strain>
    </source>
</reference>
<evidence type="ECO:0000313" key="2">
    <source>
        <dbReference type="Proteomes" id="UP001213681"/>
    </source>
</evidence>